<dbReference type="InterPro" id="IPR022413">
    <property type="entry name" value="ATP-guanido_PTrfase_N"/>
</dbReference>
<comment type="caution">
    <text evidence="9">The sequence shown here is derived from an EMBL/GenBank/DDBJ whole genome shotgun (WGS) entry which is preliminary data.</text>
</comment>
<keyword evidence="4 6" id="KW-0418">Kinase</keyword>
<evidence type="ECO:0000256" key="6">
    <source>
        <dbReference type="PROSITE-ProRule" id="PRU00843"/>
    </source>
</evidence>
<protein>
    <recommendedName>
        <fullName evidence="11">Arginine kinase</fullName>
    </recommendedName>
</protein>
<evidence type="ECO:0000256" key="5">
    <source>
        <dbReference type="ARBA" id="ARBA00022840"/>
    </source>
</evidence>
<feature type="binding site" evidence="6">
    <location>
        <position position="194"/>
    </location>
    <ligand>
        <name>ATP</name>
        <dbReference type="ChEBI" id="CHEBI:30616"/>
    </ligand>
</feature>
<dbReference type="Gene3D" id="1.10.135.10">
    <property type="entry name" value="ATP:guanido phosphotransferase, N-terminal domain"/>
    <property type="match status" value="1"/>
</dbReference>
<dbReference type="RefSeq" id="WP_196988268.1">
    <property type="nucleotide sequence ID" value="NZ_JADWYS010000001.1"/>
</dbReference>
<keyword evidence="10" id="KW-1185">Reference proteome</keyword>
<dbReference type="PANTHER" id="PTHR11547:SF38">
    <property type="entry name" value="ARGININE KINASE 1-RELATED"/>
    <property type="match status" value="1"/>
</dbReference>
<accession>A0A931H8Z3</accession>
<dbReference type="Pfam" id="PF02807">
    <property type="entry name" value="ATP-gua_PtransN"/>
    <property type="match status" value="1"/>
</dbReference>
<keyword evidence="5 6" id="KW-0067">ATP-binding</keyword>
<feature type="binding site" evidence="6">
    <location>
        <begin position="274"/>
        <end position="279"/>
    </location>
    <ligand>
        <name>ATP</name>
        <dbReference type="ChEBI" id="CHEBI:30616"/>
    </ligand>
</feature>
<dbReference type="InterPro" id="IPR022414">
    <property type="entry name" value="ATP-guanido_PTrfase_cat"/>
</dbReference>
<dbReference type="InterPro" id="IPR000749">
    <property type="entry name" value="ATP-guanido_PTrfase"/>
</dbReference>
<dbReference type="Pfam" id="PF00217">
    <property type="entry name" value="ATP-gua_Ptrans"/>
    <property type="match status" value="1"/>
</dbReference>
<keyword evidence="2 6" id="KW-0808">Transferase</keyword>
<evidence type="ECO:0000259" key="7">
    <source>
        <dbReference type="PROSITE" id="PS51509"/>
    </source>
</evidence>
<name>A0A931H8Z3_9BURK</name>
<organism evidence="9 10">
    <name type="scientific">Caenimonas aquaedulcis</name>
    <dbReference type="NCBI Taxonomy" id="2793270"/>
    <lineage>
        <taxon>Bacteria</taxon>
        <taxon>Pseudomonadati</taxon>
        <taxon>Pseudomonadota</taxon>
        <taxon>Betaproteobacteria</taxon>
        <taxon>Burkholderiales</taxon>
        <taxon>Comamonadaceae</taxon>
        <taxon>Caenimonas</taxon>
    </lineage>
</organism>
<dbReference type="Gene3D" id="3.30.590.10">
    <property type="entry name" value="Glutamine synthetase/guanido kinase, catalytic domain"/>
    <property type="match status" value="1"/>
</dbReference>
<dbReference type="PANTHER" id="PTHR11547">
    <property type="entry name" value="ARGININE OR CREATINE KINASE"/>
    <property type="match status" value="1"/>
</dbReference>
<dbReference type="GO" id="GO:0005524">
    <property type="term" value="F:ATP binding"/>
    <property type="evidence" value="ECO:0007669"/>
    <property type="project" value="UniProtKB-UniRule"/>
</dbReference>
<feature type="domain" description="Phosphagen kinase N-terminal" evidence="7">
    <location>
        <begin position="1"/>
        <end position="68"/>
    </location>
</feature>
<dbReference type="Proteomes" id="UP000651050">
    <property type="component" value="Unassembled WGS sequence"/>
</dbReference>
<evidence type="ECO:0000313" key="9">
    <source>
        <dbReference type="EMBL" id="MBG9390533.1"/>
    </source>
</evidence>
<dbReference type="GO" id="GO:0046314">
    <property type="term" value="P:phosphocreatine biosynthetic process"/>
    <property type="evidence" value="ECO:0007669"/>
    <property type="project" value="InterPro"/>
</dbReference>
<keyword evidence="3 6" id="KW-0547">Nucleotide-binding</keyword>
<evidence type="ECO:0000313" key="10">
    <source>
        <dbReference type="Proteomes" id="UP000651050"/>
    </source>
</evidence>
<dbReference type="EMBL" id="JADWYS010000001">
    <property type="protein sequence ID" value="MBG9390533.1"/>
    <property type="molecule type" value="Genomic_DNA"/>
</dbReference>
<evidence type="ECO:0000256" key="4">
    <source>
        <dbReference type="ARBA" id="ARBA00022777"/>
    </source>
</evidence>
<proteinExistence type="inferred from homology"/>
<dbReference type="PROSITE" id="PS51510">
    <property type="entry name" value="PHOSPHAGEN_KINASE_C"/>
    <property type="match status" value="1"/>
</dbReference>
<gene>
    <name evidence="9" type="ORF">I5803_21055</name>
</gene>
<dbReference type="GO" id="GO:0004111">
    <property type="term" value="F:creatine kinase activity"/>
    <property type="evidence" value="ECO:0007669"/>
    <property type="project" value="InterPro"/>
</dbReference>
<reference evidence="9" key="1">
    <citation type="submission" date="2020-11" db="EMBL/GenBank/DDBJ databases">
        <title>Bacterial whole genome sequence for Caenimonas sp. DR4.4.</title>
        <authorList>
            <person name="Le V."/>
            <person name="Ko S.-R."/>
            <person name="Ahn C.-Y."/>
            <person name="Oh H.-M."/>
        </authorList>
    </citation>
    <scope>NUCLEOTIDE SEQUENCE</scope>
    <source>
        <strain evidence="9">DR4.4</strain>
    </source>
</reference>
<evidence type="ECO:0000259" key="8">
    <source>
        <dbReference type="PROSITE" id="PS51510"/>
    </source>
</evidence>
<comment type="similarity">
    <text evidence="1 6">Belongs to the ATP:guanido phosphotransferase family.</text>
</comment>
<evidence type="ECO:0000256" key="1">
    <source>
        <dbReference type="ARBA" id="ARBA00006798"/>
    </source>
</evidence>
<dbReference type="InterPro" id="IPR014746">
    <property type="entry name" value="Gln_synth/guanido_kin_cat_dom"/>
</dbReference>
<evidence type="ECO:0000256" key="3">
    <source>
        <dbReference type="ARBA" id="ARBA00022741"/>
    </source>
</evidence>
<feature type="domain" description="Phosphagen kinase C-terminal" evidence="8">
    <location>
        <begin position="84"/>
        <end position="314"/>
    </location>
</feature>
<feature type="binding site" evidence="6">
    <location>
        <begin position="245"/>
        <end position="249"/>
    </location>
    <ligand>
        <name>ATP</name>
        <dbReference type="ChEBI" id="CHEBI:30616"/>
    </ligand>
</feature>
<evidence type="ECO:0000256" key="2">
    <source>
        <dbReference type="ARBA" id="ARBA00022679"/>
    </source>
</evidence>
<dbReference type="AlphaFoldDB" id="A0A931H8Z3"/>
<feature type="binding site" evidence="6">
    <location>
        <begin position="87"/>
        <end position="91"/>
    </location>
    <ligand>
        <name>ATP</name>
        <dbReference type="ChEBI" id="CHEBI:30616"/>
    </ligand>
</feature>
<sequence length="314" mass="33602">MSLLHRYLDDALRAGLSGRATSAGVRLEDVIRSGTRHPDSSVGVYAPDADSYDVFRELFEPILAHFRACPLPPGSELACVNPAAVVSTRIRVARNLAGHAFPAGMSPAERLAVEAKIVRACGTLAVDTGGWIRKIGDIPRLSLGSMVARRLAFGRDDKYMEAADIYADWPVGRSVLNTRNRQLSVWINEEDHLRVAVVLPGARVSACADVVSTVMAALSAQLDFCVDASLGHLTSCPSNVGSGMRASYMVDMRMDTSQQPRLEALESAGVVQIRGAWGEHSARAGGLADVGFRRRVGAPEAALLHDMRLLCAGA</sequence>
<comment type="caution">
    <text evidence="6">Lacks conserved residue(s) required for the propagation of feature annotation.</text>
</comment>
<dbReference type="SUPFAM" id="SSF48034">
    <property type="entry name" value="Guanido kinase N-terminal domain"/>
    <property type="match status" value="1"/>
</dbReference>
<evidence type="ECO:0008006" key="11">
    <source>
        <dbReference type="Google" id="ProtNLM"/>
    </source>
</evidence>
<dbReference type="GO" id="GO:0005615">
    <property type="term" value="C:extracellular space"/>
    <property type="evidence" value="ECO:0007669"/>
    <property type="project" value="TreeGrafter"/>
</dbReference>
<dbReference type="PROSITE" id="PS51509">
    <property type="entry name" value="PHOSPHAGEN_KINASE_N"/>
    <property type="match status" value="1"/>
</dbReference>
<dbReference type="SUPFAM" id="SSF55931">
    <property type="entry name" value="Glutamine synthetase/guanido kinase"/>
    <property type="match status" value="1"/>
</dbReference>
<dbReference type="InterPro" id="IPR036802">
    <property type="entry name" value="ATP-guanido_PTrfase_N_sf"/>
</dbReference>